<keyword evidence="1" id="KW-1133">Transmembrane helix</keyword>
<feature type="transmembrane region" description="Helical" evidence="1">
    <location>
        <begin position="109"/>
        <end position="129"/>
    </location>
</feature>
<evidence type="ECO:0000313" key="3">
    <source>
        <dbReference type="Proteomes" id="UP000176608"/>
    </source>
</evidence>
<evidence type="ECO:0000256" key="1">
    <source>
        <dbReference type="SAM" id="Phobius"/>
    </source>
</evidence>
<feature type="transmembrane region" description="Helical" evidence="1">
    <location>
        <begin position="42"/>
        <end position="64"/>
    </location>
</feature>
<evidence type="ECO:0000313" key="2">
    <source>
        <dbReference type="EMBL" id="OGC47446.1"/>
    </source>
</evidence>
<keyword evidence="1" id="KW-0812">Transmembrane</keyword>
<dbReference type="AlphaFoldDB" id="A0A1F4URA4"/>
<organism evidence="2 3">
    <name type="scientific">candidate division WWE3 bacterium RIFCSPHIGHO2_01_FULL_42_13</name>
    <dbReference type="NCBI Taxonomy" id="1802617"/>
    <lineage>
        <taxon>Bacteria</taxon>
        <taxon>Katanobacteria</taxon>
    </lineage>
</organism>
<accession>A0A1F4URA4</accession>
<protein>
    <submittedName>
        <fullName evidence="2">Uncharacterized protein</fullName>
    </submittedName>
</protein>
<keyword evidence="1" id="KW-0472">Membrane</keyword>
<sequence>MVLKVNPRQLFAFQLVVLAIVGPQNARLGSVENPVTVGPAVMLAVILVAVLLLAGVLGMSFIVMDLSETGPTYQKKLPPITKRRWWGGVFNFSAGFFWVAFLLDLLYKIPGGDILATSLVILLGIFMIVGEARGKPLVKFRFV</sequence>
<dbReference type="EMBL" id="MEVA01000009">
    <property type="protein sequence ID" value="OGC47446.1"/>
    <property type="molecule type" value="Genomic_DNA"/>
</dbReference>
<name>A0A1F4URA4_UNCKA</name>
<dbReference type="Proteomes" id="UP000176608">
    <property type="component" value="Unassembled WGS sequence"/>
</dbReference>
<comment type="caution">
    <text evidence="2">The sequence shown here is derived from an EMBL/GenBank/DDBJ whole genome shotgun (WGS) entry which is preliminary data.</text>
</comment>
<reference evidence="2 3" key="1">
    <citation type="journal article" date="2016" name="Nat. Commun.">
        <title>Thousands of microbial genomes shed light on interconnected biogeochemical processes in an aquifer system.</title>
        <authorList>
            <person name="Anantharaman K."/>
            <person name="Brown C.T."/>
            <person name="Hug L.A."/>
            <person name="Sharon I."/>
            <person name="Castelle C.J."/>
            <person name="Probst A.J."/>
            <person name="Thomas B.C."/>
            <person name="Singh A."/>
            <person name="Wilkins M.J."/>
            <person name="Karaoz U."/>
            <person name="Brodie E.L."/>
            <person name="Williams K.H."/>
            <person name="Hubbard S.S."/>
            <person name="Banfield J.F."/>
        </authorList>
    </citation>
    <scope>NUCLEOTIDE SEQUENCE [LARGE SCALE GENOMIC DNA]</scope>
</reference>
<proteinExistence type="predicted"/>
<gene>
    <name evidence="2" type="ORF">A2886_03415</name>
</gene>
<feature type="transmembrane region" description="Helical" evidence="1">
    <location>
        <begin position="85"/>
        <end position="103"/>
    </location>
</feature>
<dbReference type="STRING" id="1802617.A2886_03415"/>